<dbReference type="OrthoDB" id="9777694at2"/>
<protein>
    <submittedName>
        <fullName evidence="2">Uncharacterized protein</fullName>
    </submittedName>
</protein>
<feature type="coiled-coil region" evidence="1">
    <location>
        <begin position="285"/>
        <end position="320"/>
    </location>
</feature>
<sequence>MTKLAKEFSLSDVALHKICRKYHIPTPPVGYWAKKAHGKPVKLAPLPTDKASGASDAVLVIHEGAGTSESEAMSEARAQALNGLAERSSSEHQPVSPIITRTIEKLGKARPDRLGLVNVSGGRLITAAMRPDSAERARKVLEALDAAAQAAGFSLGYEGDRAAWRARGEHVGFEIAEVADRYEHTPTEAELKAVAKWEAEEEARFKRYGYRSGYGRPQIPEWEQRFEGRLAVRLEEVRIRTENQYWGPTIPRTFTDTKTRDLLNMIPRIMSTIAAIGVAKRENREADERRRIADEQAAIRRAEQERRARVERQRTDLLERLLDDHGKLVRLEAFVAAFRAPTPDPSEFPHTARFRLWLEERLARLRASLASGAVEDRLSRSSLFEEDLLGRE</sequence>
<name>A0A0E9MU67_9SPHN</name>
<keyword evidence="1" id="KW-0175">Coiled coil</keyword>
<accession>A0A0E9MU67</accession>
<reference evidence="2 3" key="1">
    <citation type="submission" date="2015-04" db="EMBL/GenBank/DDBJ databases">
        <title>Whole genome shotgun sequence of Sphingomonas changbaiensis NBRC 104936.</title>
        <authorList>
            <person name="Katano-Makiyama Y."/>
            <person name="Hosoyama A."/>
            <person name="Hashimoto M."/>
            <person name="Noguchi M."/>
            <person name="Tsuchikane K."/>
            <person name="Ohji S."/>
            <person name="Yamazoe A."/>
            <person name="Ichikawa N."/>
            <person name="Kimura A."/>
            <person name="Fujita N."/>
        </authorList>
    </citation>
    <scope>NUCLEOTIDE SEQUENCE [LARGE SCALE GENOMIC DNA]</scope>
    <source>
        <strain evidence="2 3">NBRC 104936</strain>
    </source>
</reference>
<gene>
    <name evidence="2" type="ORF">SCH01S_51_00160</name>
</gene>
<dbReference type="Proteomes" id="UP000033202">
    <property type="component" value="Unassembled WGS sequence"/>
</dbReference>
<evidence type="ECO:0000256" key="1">
    <source>
        <dbReference type="SAM" id="Coils"/>
    </source>
</evidence>
<dbReference type="RefSeq" id="WP_046349470.1">
    <property type="nucleotide sequence ID" value="NZ_BBWU01000051.1"/>
</dbReference>
<organism evidence="2 3">
    <name type="scientific">Sphingomonas changbaiensis NBRC 104936</name>
    <dbReference type="NCBI Taxonomy" id="1219043"/>
    <lineage>
        <taxon>Bacteria</taxon>
        <taxon>Pseudomonadati</taxon>
        <taxon>Pseudomonadota</taxon>
        <taxon>Alphaproteobacteria</taxon>
        <taxon>Sphingomonadales</taxon>
        <taxon>Sphingomonadaceae</taxon>
        <taxon>Sphingomonas</taxon>
    </lineage>
</organism>
<proteinExistence type="predicted"/>
<dbReference type="STRING" id="1219043.SCH01S_51_00160"/>
<dbReference type="EMBL" id="BBWU01000051">
    <property type="protein sequence ID" value="GAO40685.1"/>
    <property type="molecule type" value="Genomic_DNA"/>
</dbReference>
<comment type="caution">
    <text evidence="2">The sequence shown here is derived from an EMBL/GenBank/DDBJ whole genome shotgun (WGS) entry which is preliminary data.</text>
</comment>
<evidence type="ECO:0000313" key="3">
    <source>
        <dbReference type="Proteomes" id="UP000033202"/>
    </source>
</evidence>
<keyword evidence="3" id="KW-1185">Reference proteome</keyword>
<evidence type="ECO:0000313" key="2">
    <source>
        <dbReference type="EMBL" id="GAO40685.1"/>
    </source>
</evidence>
<dbReference type="AlphaFoldDB" id="A0A0E9MU67"/>